<evidence type="ECO:0000256" key="2">
    <source>
        <dbReference type="ARBA" id="ARBA00010604"/>
    </source>
</evidence>
<protein>
    <recommendedName>
        <fullName evidence="3">Translocation protein SEC62</fullName>
    </recommendedName>
</protein>
<evidence type="ECO:0000313" key="13">
    <source>
        <dbReference type="EMBL" id="KAG2185056.1"/>
    </source>
</evidence>
<dbReference type="AlphaFoldDB" id="A0A8H7Q5G8"/>
<comment type="subcellular location">
    <subcellularLocation>
        <location evidence="1">Endoplasmic reticulum membrane</location>
        <topology evidence="1">Multi-pass membrane protein</topology>
    </subcellularLocation>
</comment>
<dbReference type="NCBIfam" id="TIGR00869">
    <property type="entry name" value="sec62"/>
    <property type="match status" value="1"/>
</dbReference>
<evidence type="ECO:0000313" key="14">
    <source>
        <dbReference type="Proteomes" id="UP000654370"/>
    </source>
</evidence>
<evidence type="ECO:0000256" key="12">
    <source>
        <dbReference type="SAM" id="Phobius"/>
    </source>
</evidence>
<evidence type="ECO:0000256" key="11">
    <source>
        <dbReference type="SAM" id="MobiDB-lite"/>
    </source>
</evidence>
<keyword evidence="7" id="KW-0653">Protein transport</keyword>
<dbReference type="PANTHER" id="PTHR12443">
    <property type="entry name" value="TRANSLOCATION PROTEIN SEC62"/>
    <property type="match status" value="1"/>
</dbReference>
<reference evidence="13" key="1">
    <citation type="submission" date="2020-12" db="EMBL/GenBank/DDBJ databases">
        <title>Metabolic potential, ecology and presence of endohyphal bacteria is reflected in genomic diversity of Mucoromycotina.</title>
        <authorList>
            <person name="Muszewska A."/>
            <person name="Okrasinska A."/>
            <person name="Steczkiewicz K."/>
            <person name="Drgas O."/>
            <person name="Orlowska M."/>
            <person name="Perlinska-Lenart U."/>
            <person name="Aleksandrzak-Piekarczyk T."/>
            <person name="Szatraj K."/>
            <person name="Zielenkiewicz U."/>
            <person name="Pilsyk S."/>
            <person name="Malc E."/>
            <person name="Mieczkowski P."/>
            <person name="Kruszewska J.S."/>
            <person name="Biernat P."/>
            <person name="Pawlowska J."/>
        </authorList>
    </citation>
    <scope>NUCLEOTIDE SEQUENCE</scope>
    <source>
        <strain evidence="13">WA0000067209</strain>
    </source>
</reference>
<dbReference type="GO" id="GO:0031204">
    <property type="term" value="P:post-translational protein targeting to membrane, translocation"/>
    <property type="evidence" value="ECO:0007669"/>
    <property type="project" value="TreeGrafter"/>
</dbReference>
<evidence type="ECO:0000256" key="9">
    <source>
        <dbReference type="ARBA" id="ARBA00023010"/>
    </source>
</evidence>
<accession>A0A8H7Q5G8</accession>
<feature type="region of interest" description="Disordered" evidence="11">
    <location>
        <begin position="244"/>
        <end position="279"/>
    </location>
</feature>
<evidence type="ECO:0000256" key="5">
    <source>
        <dbReference type="ARBA" id="ARBA00022692"/>
    </source>
</evidence>
<evidence type="ECO:0000256" key="4">
    <source>
        <dbReference type="ARBA" id="ARBA00022448"/>
    </source>
</evidence>
<dbReference type="Proteomes" id="UP000654370">
    <property type="component" value="Unassembled WGS sequence"/>
</dbReference>
<evidence type="ECO:0000256" key="6">
    <source>
        <dbReference type="ARBA" id="ARBA00022824"/>
    </source>
</evidence>
<evidence type="ECO:0000256" key="10">
    <source>
        <dbReference type="ARBA" id="ARBA00023136"/>
    </source>
</evidence>
<organism evidence="13 14">
    <name type="scientific">Mortierella isabellina</name>
    <name type="common">Filamentous fungus</name>
    <name type="synonym">Umbelopsis isabellina</name>
    <dbReference type="NCBI Taxonomy" id="91625"/>
    <lineage>
        <taxon>Eukaryota</taxon>
        <taxon>Fungi</taxon>
        <taxon>Fungi incertae sedis</taxon>
        <taxon>Mucoromycota</taxon>
        <taxon>Mucoromycotina</taxon>
        <taxon>Umbelopsidomycetes</taxon>
        <taxon>Umbelopsidales</taxon>
        <taxon>Umbelopsidaceae</taxon>
        <taxon>Umbelopsis</taxon>
    </lineage>
</organism>
<comment type="caution">
    <text evidence="13">The sequence shown here is derived from an EMBL/GenBank/DDBJ whole genome shotgun (WGS) entry which is preliminary data.</text>
</comment>
<dbReference type="InterPro" id="IPR011553">
    <property type="entry name" value="Sec62_asco"/>
</dbReference>
<dbReference type="GO" id="GO:0005789">
    <property type="term" value="C:endoplasmic reticulum membrane"/>
    <property type="evidence" value="ECO:0007669"/>
    <property type="project" value="UniProtKB-SubCell"/>
</dbReference>
<evidence type="ECO:0000256" key="3">
    <source>
        <dbReference type="ARBA" id="ARBA00021257"/>
    </source>
</evidence>
<keyword evidence="6" id="KW-0256">Endoplasmic reticulum</keyword>
<keyword evidence="10 12" id="KW-0472">Membrane</keyword>
<name>A0A8H7Q5G8_MORIS</name>
<dbReference type="OrthoDB" id="200187at2759"/>
<keyword evidence="8 12" id="KW-1133">Transmembrane helix</keyword>
<evidence type="ECO:0000256" key="1">
    <source>
        <dbReference type="ARBA" id="ARBA00004477"/>
    </source>
</evidence>
<feature type="region of interest" description="Disordered" evidence="11">
    <location>
        <begin position="1"/>
        <end position="23"/>
    </location>
</feature>
<comment type="similarity">
    <text evidence="2">Belongs to the SEC62 family.</text>
</comment>
<keyword evidence="4" id="KW-0813">Transport</keyword>
<evidence type="ECO:0000256" key="8">
    <source>
        <dbReference type="ARBA" id="ARBA00022989"/>
    </source>
</evidence>
<keyword evidence="14" id="KW-1185">Reference proteome</keyword>
<feature type="transmembrane region" description="Helical" evidence="12">
    <location>
        <begin position="154"/>
        <end position="177"/>
    </location>
</feature>
<dbReference type="PANTHER" id="PTHR12443:SF9">
    <property type="entry name" value="TRANSLOCATION PROTEIN SEC62"/>
    <property type="match status" value="1"/>
</dbReference>
<feature type="compositionally biased region" description="Low complexity" evidence="11">
    <location>
        <begin position="257"/>
        <end position="273"/>
    </location>
</feature>
<feature type="transmembrane region" description="Helical" evidence="12">
    <location>
        <begin position="183"/>
        <end position="214"/>
    </location>
</feature>
<sequence>MSEQHDSSCQCGHEHAEEKPTVRHISVSEPSKAPADVHIAANYLKDPSKSGMKQRYGVFNGKRFEYFKGKSAINALLKENYAKNTAKGRRAIATREEAHQLLLELGINGFILHVDRGESSGGKGTPKVLKPNQLQAINEDWYYMWIWEGSQIKLYIGAAALVATVLAAVMFPLWPAFLRLGVWYLSVGVLGLLGVFFGIAIIRLILFVITMFAVPPGIWLFPNLFEDVGIVDSFIPFWGWEEPKKKKSRTGTEAATVGEQSASEVVAEAAGEAAGEKED</sequence>
<proteinExistence type="inferred from homology"/>
<dbReference type="Pfam" id="PF03839">
    <property type="entry name" value="Sec62"/>
    <property type="match status" value="1"/>
</dbReference>
<feature type="compositionally biased region" description="Basic and acidic residues" evidence="11">
    <location>
        <begin position="1"/>
        <end position="21"/>
    </location>
</feature>
<dbReference type="EMBL" id="JAEPQZ010000002">
    <property type="protein sequence ID" value="KAG2185056.1"/>
    <property type="molecule type" value="Genomic_DNA"/>
</dbReference>
<keyword evidence="9" id="KW-0811">Translocation</keyword>
<evidence type="ECO:0000256" key="7">
    <source>
        <dbReference type="ARBA" id="ARBA00022927"/>
    </source>
</evidence>
<keyword evidence="5 12" id="KW-0812">Transmembrane</keyword>
<gene>
    <name evidence="13" type="ORF">INT43_000969</name>
</gene>
<dbReference type="InterPro" id="IPR004728">
    <property type="entry name" value="Sec62"/>
</dbReference>